<evidence type="ECO:0000256" key="1">
    <source>
        <dbReference type="SAM" id="MobiDB-lite"/>
    </source>
</evidence>
<feature type="region of interest" description="Disordered" evidence="1">
    <location>
        <begin position="1"/>
        <end position="32"/>
    </location>
</feature>
<evidence type="ECO:0000313" key="3">
    <source>
        <dbReference type="EMBL" id="KAA1100335.1"/>
    </source>
</evidence>
<sequence>MVELPSDPTGLQVELPPASPHDRSRDSSTVSTCLGPRDSTACWNFQAVAKLASVIGVRQTSFEIGPAPLPFIRPNWSLLCPGGIQTCSVRPE</sequence>
<dbReference type="Proteomes" id="UP000324748">
    <property type="component" value="Unassembled WGS sequence"/>
</dbReference>
<evidence type="ECO:0000313" key="2">
    <source>
        <dbReference type="EMBL" id="KAA1098496.1"/>
    </source>
</evidence>
<comment type="caution">
    <text evidence="2">The sequence shown here is derived from an EMBL/GenBank/DDBJ whole genome shotgun (WGS) entry which is preliminary data.</text>
</comment>
<keyword evidence="4" id="KW-1185">Reference proteome</keyword>
<dbReference type="EMBL" id="VSWC01000066">
    <property type="protein sequence ID" value="KAA1098496.1"/>
    <property type="molecule type" value="Genomic_DNA"/>
</dbReference>
<evidence type="ECO:0000313" key="5">
    <source>
        <dbReference type="Proteomes" id="UP000325313"/>
    </source>
</evidence>
<proteinExistence type="predicted"/>
<gene>
    <name evidence="2" type="ORF">PGT21_035922</name>
    <name evidence="3" type="ORF">PGTUg99_018607</name>
</gene>
<accession>A0A5B0PBU2</accession>
<name>A0A5B0PBU2_PUCGR</name>
<reference evidence="4 5" key="1">
    <citation type="submission" date="2019-05" db="EMBL/GenBank/DDBJ databases">
        <title>Emergence of the Ug99 lineage of the wheat stem rust pathogen through somatic hybridization.</title>
        <authorList>
            <person name="Li F."/>
            <person name="Upadhyaya N.M."/>
            <person name="Sperschneider J."/>
            <person name="Matny O."/>
            <person name="Nguyen-Phuc H."/>
            <person name="Mago R."/>
            <person name="Raley C."/>
            <person name="Miller M.E."/>
            <person name="Silverstein K.A.T."/>
            <person name="Henningsen E."/>
            <person name="Hirsch C.D."/>
            <person name="Visser B."/>
            <person name="Pretorius Z.A."/>
            <person name="Steffenson B.J."/>
            <person name="Schwessinger B."/>
            <person name="Dodds P.N."/>
            <person name="Figueroa M."/>
        </authorList>
    </citation>
    <scope>NUCLEOTIDE SEQUENCE [LARGE SCALE GENOMIC DNA]</scope>
    <source>
        <strain evidence="2">21-0</strain>
        <strain evidence="3 5">Ug99</strain>
    </source>
</reference>
<organism evidence="2 4">
    <name type="scientific">Puccinia graminis f. sp. tritici</name>
    <dbReference type="NCBI Taxonomy" id="56615"/>
    <lineage>
        <taxon>Eukaryota</taxon>
        <taxon>Fungi</taxon>
        <taxon>Dikarya</taxon>
        <taxon>Basidiomycota</taxon>
        <taxon>Pucciniomycotina</taxon>
        <taxon>Pucciniomycetes</taxon>
        <taxon>Pucciniales</taxon>
        <taxon>Pucciniaceae</taxon>
        <taxon>Puccinia</taxon>
    </lineage>
</organism>
<dbReference type="AlphaFoldDB" id="A0A5B0PBU2"/>
<dbReference type="Proteomes" id="UP000325313">
    <property type="component" value="Unassembled WGS sequence"/>
</dbReference>
<dbReference type="EMBL" id="VDEP01000341">
    <property type="protein sequence ID" value="KAA1100335.1"/>
    <property type="molecule type" value="Genomic_DNA"/>
</dbReference>
<evidence type="ECO:0000313" key="4">
    <source>
        <dbReference type="Proteomes" id="UP000324748"/>
    </source>
</evidence>
<protein>
    <submittedName>
        <fullName evidence="2">Uncharacterized protein</fullName>
    </submittedName>
</protein>